<protein>
    <submittedName>
        <fullName evidence="3">Uncharacterized protein</fullName>
    </submittedName>
</protein>
<evidence type="ECO:0000313" key="3">
    <source>
        <dbReference type="EMBL" id="UPM44833.1"/>
    </source>
</evidence>
<keyword evidence="2" id="KW-0812">Transmembrane</keyword>
<dbReference type="GeneID" id="71929521"/>
<accession>A0A8U0AA54</accession>
<organism evidence="3 4">
    <name type="scientific">Halocatena salina</name>
    <dbReference type="NCBI Taxonomy" id="2934340"/>
    <lineage>
        <taxon>Archaea</taxon>
        <taxon>Methanobacteriati</taxon>
        <taxon>Methanobacteriota</taxon>
        <taxon>Stenosarchaea group</taxon>
        <taxon>Halobacteria</taxon>
        <taxon>Halobacteriales</taxon>
        <taxon>Natronomonadaceae</taxon>
        <taxon>Halocatena</taxon>
    </lineage>
</organism>
<dbReference type="EMBL" id="CP096021">
    <property type="protein sequence ID" value="UPM44833.1"/>
    <property type="molecule type" value="Genomic_DNA"/>
</dbReference>
<evidence type="ECO:0000256" key="1">
    <source>
        <dbReference type="SAM" id="MobiDB-lite"/>
    </source>
</evidence>
<evidence type="ECO:0000313" key="4">
    <source>
        <dbReference type="Proteomes" id="UP000831768"/>
    </source>
</evidence>
<gene>
    <name evidence="3" type="ORF">MW046_15700</name>
</gene>
<keyword evidence="2" id="KW-0472">Membrane</keyword>
<keyword evidence="4" id="KW-1185">Reference proteome</keyword>
<geneLocation type="plasmid" evidence="3 4">
    <name>unnamed2</name>
</geneLocation>
<keyword evidence="3" id="KW-0614">Plasmid</keyword>
<dbReference type="KEGG" id="haad:MW046_15700"/>
<feature type="compositionally biased region" description="Polar residues" evidence="1">
    <location>
        <begin position="110"/>
        <end position="125"/>
    </location>
</feature>
<name>A0A8U0AA54_9EURY</name>
<evidence type="ECO:0000256" key="2">
    <source>
        <dbReference type="SAM" id="Phobius"/>
    </source>
</evidence>
<dbReference type="Proteomes" id="UP000831768">
    <property type="component" value="Plasmid unnamed2"/>
</dbReference>
<feature type="region of interest" description="Disordered" evidence="1">
    <location>
        <begin position="35"/>
        <end position="125"/>
    </location>
</feature>
<keyword evidence="2" id="KW-1133">Transmembrane helix</keyword>
<proteinExistence type="predicted"/>
<feature type="transmembrane region" description="Helical" evidence="2">
    <location>
        <begin position="12"/>
        <end position="32"/>
    </location>
</feature>
<dbReference type="RefSeq" id="WP_247995487.1">
    <property type="nucleotide sequence ID" value="NZ_CP096021.1"/>
</dbReference>
<sequence>MTQNGSPVTRRQALAVGVGATIGSFMLPRGWFLSPPERTPQITTGAWPMERHDPARTGHTPVANGLTGTPNVSWQATITDNDGKRANSEPFPGPKARSAGPNPRFESETVPRSATSSYSSGLATT</sequence>
<feature type="compositionally biased region" description="Polar residues" evidence="1">
    <location>
        <begin position="66"/>
        <end position="80"/>
    </location>
</feature>
<dbReference type="AlphaFoldDB" id="A0A8U0AA54"/>
<reference evidence="3" key="1">
    <citation type="submission" date="2022-04" db="EMBL/GenBank/DDBJ databases">
        <title>Halocatena sp. nov., isolated from a salt lake.</title>
        <authorList>
            <person name="Cui H.-L."/>
        </authorList>
    </citation>
    <scope>NUCLEOTIDE SEQUENCE</scope>
    <source>
        <strain evidence="3">AD-1</strain>
        <plasmid evidence="3">unnamed2</plasmid>
    </source>
</reference>